<dbReference type="SUPFAM" id="SSF53187">
    <property type="entry name" value="Zn-dependent exopeptidases"/>
    <property type="match status" value="1"/>
</dbReference>
<feature type="domain" description="Succinylglutamate desuccinylase/Aspartoacylase catalytic" evidence="5">
    <location>
        <begin position="39"/>
        <end position="180"/>
    </location>
</feature>
<dbReference type="GO" id="GO:0016788">
    <property type="term" value="F:hydrolase activity, acting on ester bonds"/>
    <property type="evidence" value="ECO:0007669"/>
    <property type="project" value="InterPro"/>
</dbReference>
<comment type="caution">
    <text evidence="6">The sequence shown here is derived from an EMBL/GenBank/DDBJ whole genome shotgun (WGS) entry which is preliminary data.</text>
</comment>
<evidence type="ECO:0000256" key="4">
    <source>
        <dbReference type="ARBA" id="ARBA00022833"/>
    </source>
</evidence>
<evidence type="ECO:0000259" key="5">
    <source>
        <dbReference type="Pfam" id="PF24827"/>
    </source>
</evidence>
<keyword evidence="4" id="KW-0862">Zinc</keyword>
<proteinExistence type="predicted"/>
<dbReference type="GO" id="GO:0046872">
    <property type="term" value="F:metal ion binding"/>
    <property type="evidence" value="ECO:0007669"/>
    <property type="project" value="UniProtKB-KW"/>
</dbReference>
<comment type="cofactor">
    <cofactor evidence="1">
        <name>Zn(2+)</name>
        <dbReference type="ChEBI" id="CHEBI:29105"/>
    </cofactor>
</comment>
<dbReference type="RefSeq" id="WP_229743908.1">
    <property type="nucleotide sequence ID" value="NZ_BMJQ01000013.1"/>
</dbReference>
<dbReference type="PANTHER" id="PTHR15162:SF7">
    <property type="entry name" value="SUCCINYLGLUTAMATE DESUCCINYLASE"/>
    <property type="match status" value="1"/>
</dbReference>
<gene>
    <name evidence="6" type="ORF">GCM10011611_47160</name>
</gene>
<accession>A0A8J2YYY9</accession>
<keyword evidence="2" id="KW-0479">Metal-binding</keyword>
<protein>
    <recommendedName>
        <fullName evidence="5">Succinylglutamate desuccinylase/Aspartoacylase catalytic domain-containing protein</fullName>
    </recommendedName>
</protein>
<dbReference type="EMBL" id="BMJQ01000013">
    <property type="protein sequence ID" value="GGF35401.1"/>
    <property type="molecule type" value="Genomic_DNA"/>
</dbReference>
<evidence type="ECO:0000256" key="2">
    <source>
        <dbReference type="ARBA" id="ARBA00022723"/>
    </source>
</evidence>
<keyword evidence="3" id="KW-0378">Hydrolase</keyword>
<dbReference type="PANTHER" id="PTHR15162">
    <property type="entry name" value="ASPARTOACYLASE"/>
    <property type="match status" value="1"/>
</dbReference>
<dbReference type="AlphaFoldDB" id="A0A8J2YYY9"/>
<reference evidence="6" key="1">
    <citation type="journal article" date="2014" name="Int. J. Syst. Evol. Microbiol.">
        <title>Complete genome sequence of Corynebacterium casei LMG S-19264T (=DSM 44701T), isolated from a smear-ripened cheese.</title>
        <authorList>
            <consortium name="US DOE Joint Genome Institute (JGI-PGF)"/>
            <person name="Walter F."/>
            <person name="Albersmeier A."/>
            <person name="Kalinowski J."/>
            <person name="Ruckert C."/>
        </authorList>
    </citation>
    <scope>NUCLEOTIDE SEQUENCE</scope>
    <source>
        <strain evidence="6">CGMCC 1.15725</strain>
    </source>
</reference>
<dbReference type="InterPro" id="IPR050178">
    <property type="entry name" value="AspA/AstE_fam"/>
</dbReference>
<evidence type="ECO:0000313" key="7">
    <source>
        <dbReference type="Proteomes" id="UP000646365"/>
    </source>
</evidence>
<dbReference type="InterPro" id="IPR055438">
    <property type="entry name" value="AstE_AspA_cat"/>
</dbReference>
<sequence length="320" mass="35186">MAHDKDTAYPVELRAPDISRWRDGNTGIPYMTTLDSGRPGPHAMVNAITHGNELCGALAIEYLSETGFRPVRGRVTLGFTNVAAFERFDPAQPNASRFVDEDFNRVWDVATLDGPRNSAELARAREIRPLIDQVDYLLDIHSMQHATAPLMLAGMQDKGVDLARRVGEPELIVRDQGHAAGRRMRDYGAFDDPASPKAALLVECGQHWEAASFTVARDVTLRFLACLDLLEPAYAAEHLPKATPPAPRVIEVTTAVTIETNSFRFTEPFLGLEVIAKAGTVIGHDGGREIRTPYDECVLIMPSRRLAKGQTAVRLGRFTG</sequence>
<dbReference type="Proteomes" id="UP000646365">
    <property type="component" value="Unassembled WGS sequence"/>
</dbReference>
<organism evidence="6 7">
    <name type="scientific">Aliidongia dinghuensis</name>
    <dbReference type="NCBI Taxonomy" id="1867774"/>
    <lineage>
        <taxon>Bacteria</taxon>
        <taxon>Pseudomonadati</taxon>
        <taxon>Pseudomonadota</taxon>
        <taxon>Alphaproteobacteria</taxon>
        <taxon>Rhodospirillales</taxon>
        <taxon>Dongiaceae</taxon>
        <taxon>Aliidongia</taxon>
    </lineage>
</organism>
<dbReference type="CDD" id="cd06910">
    <property type="entry name" value="M14_ASTE_ASPA-like"/>
    <property type="match status" value="1"/>
</dbReference>
<evidence type="ECO:0000313" key="6">
    <source>
        <dbReference type="EMBL" id="GGF35401.1"/>
    </source>
</evidence>
<name>A0A8J2YYY9_9PROT</name>
<dbReference type="Pfam" id="PF24827">
    <property type="entry name" value="AstE_AspA_cat"/>
    <property type="match status" value="1"/>
</dbReference>
<reference evidence="6" key="2">
    <citation type="submission" date="2020-09" db="EMBL/GenBank/DDBJ databases">
        <authorList>
            <person name="Sun Q."/>
            <person name="Zhou Y."/>
        </authorList>
    </citation>
    <scope>NUCLEOTIDE SEQUENCE</scope>
    <source>
        <strain evidence="6">CGMCC 1.15725</strain>
    </source>
</reference>
<dbReference type="GO" id="GO:0005829">
    <property type="term" value="C:cytosol"/>
    <property type="evidence" value="ECO:0007669"/>
    <property type="project" value="TreeGrafter"/>
</dbReference>
<dbReference type="Gene3D" id="3.40.630.10">
    <property type="entry name" value="Zn peptidases"/>
    <property type="match status" value="1"/>
</dbReference>
<evidence type="ECO:0000256" key="3">
    <source>
        <dbReference type="ARBA" id="ARBA00022801"/>
    </source>
</evidence>
<keyword evidence="7" id="KW-1185">Reference proteome</keyword>
<evidence type="ECO:0000256" key="1">
    <source>
        <dbReference type="ARBA" id="ARBA00001947"/>
    </source>
</evidence>